<feature type="domain" description="Gcp-like" evidence="9">
    <location>
        <begin position="24"/>
        <end position="305"/>
    </location>
</feature>
<comment type="caution">
    <text evidence="8">Lacks conserved residue(s) required for the propagation of feature annotation.</text>
</comment>
<evidence type="ECO:0000256" key="7">
    <source>
        <dbReference type="ARBA" id="ARBA00048117"/>
    </source>
</evidence>
<dbReference type="InterPro" id="IPR000905">
    <property type="entry name" value="Gcp-like_dom"/>
</dbReference>
<dbReference type="PANTHER" id="PTHR11735:SF6">
    <property type="entry name" value="TRNA N6-ADENOSINE THREONYLCARBAMOYLTRANSFERASE, MITOCHONDRIAL"/>
    <property type="match status" value="1"/>
</dbReference>
<feature type="binding site" evidence="8">
    <location>
        <position position="111"/>
    </location>
    <ligand>
        <name>Fe cation</name>
        <dbReference type="ChEBI" id="CHEBI:24875"/>
    </ligand>
</feature>
<evidence type="ECO:0000256" key="3">
    <source>
        <dbReference type="ARBA" id="ARBA00022694"/>
    </source>
</evidence>
<name>A0A520MUL5_9GAMM</name>
<keyword evidence="1 8" id="KW-0963">Cytoplasm</keyword>
<protein>
    <recommendedName>
        <fullName evidence="8">tRNA N6-adenosine threonylcarbamoyltransferase</fullName>
        <ecNumber evidence="8">2.3.1.234</ecNumber>
    </recommendedName>
    <alternativeName>
        <fullName evidence="8">N6-L-threonylcarbamoyladenine synthase</fullName>
        <shortName evidence="8">t(6)A synthase</shortName>
    </alternativeName>
    <alternativeName>
        <fullName evidence="8">t(6)A37 threonylcarbamoyladenosine biosynthesis protein TsaD</fullName>
    </alternativeName>
    <alternativeName>
        <fullName evidence="8">tRNA threonylcarbamoyladenosine biosynthesis protein TsaD</fullName>
    </alternativeName>
</protein>
<organism evidence="10 11">
    <name type="scientific">SAR86 cluster bacterium</name>
    <dbReference type="NCBI Taxonomy" id="2030880"/>
    <lineage>
        <taxon>Bacteria</taxon>
        <taxon>Pseudomonadati</taxon>
        <taxon>Pseudomonadota</taxon>
        <taxon>Gammaproteobacteria</taxon>
        <taxon>SAR86 cluster</taxon>
    </lineage>
</organism>
<keyword evidence="2 8" id="KW-0808">Transferase</keyword>
<comment type="caution">
    <text evidence="10">The sequence shown here is derived from an EMBL/GenBank/DDBJ whole genome shotgun (WGS) entry which is preliminary data.</text>
</comment>
<dbReference type="EC" id="2.3.1.234" evidence="8"/>
<dbReference type="GO" id="GO:0002949">
    <property type="term" value="P:tRNA threonylcarbamoyladenosine modification"/>
    <property type="evidence" value="ECO:0007669"/>
    <property type="project" value="UniProtKB-UniRule"/>
</dbReference>
<comment type="cofactor">
    <cofactor evidence="8">
        <name>Fe(2+)</name>
        <dbReference type="ChEBI" id="CHEBI:29033"/>
    </cofactor>
    <text evidence="8">Binds 1 Fe(2+) ion per subunit.</text>
</comment>
<keyword evidence="3 8" id="KW-0819">tRNA processing</keyword>
<dbReference type="PRINTS" id="PR00789">
    <property type="entry name" value="OSIALOPTASE"/>
</dbReference>
<dbReference type="GO" id="GO:0005506">
    <property type="term" value="F:iron ion binding"/>
    <property type="evidence" value="ECO:0007669"/>
    <property type="project" value="UniProtKB-UniRule"/>
</dbReference>
<feature type="binding site" evidence="8">
    <location>
        <position position="270"/>
    </location>
    <ligand>
        <name>substrate</name>
    </ligand>
</feature>
<comment type="catalytic activity">
    <reaction evidence="7 8">
        <text>L-threonylcarbamoyladenylate + adenosine(37) in tRNA = N(6)-L-threonylcarbamoyladenosine(37) in tRNA + AMP + H(+)</text>
        <dbReference type="Rhea" id="RHEA:37059"/>
        <dbReference type="Rhea" id="RHEA-COMP:10162"/>
        <dbReference type="Rhea" id="RHEA-COMP:10163"/>
        <dbReference type="ChEBI" id="CHEBI:15378"/>
        <dbReference type="ChEBI" id="CHEBI:73682"/>
        <dbReference type="ChEBI" id="CHEBI:74411"/>
        <dbReference type="ChEBI" id="CHEBI:74418"/>
        <dbReference type="ChEBI" id="CHEBI:456215"/>
        <dbReference type="EC" id="2.3.1.234"/>
    </reaction>
</comment>
<dbReference type="InterPro" id="IPR022450">
    <property type="entry name" value="TsaD"/>
</dbReference>
<comment type="function">
    <text evidence="8">Required for the formation of a threonylcarbamoyl group on adenosine at position 37 (t(6)A37) in tRNAs that read codons beginning with adenine. Is involved in the transfer of the threonylcarbamoyl moiety of threonylcarbamoyl-AMP (TC-AMP) to the N6 group of A37, together with TsaE and TsaB. TsaD likely plays a direct catalytic role in this reaction.</text>
</comment>
<feature type="binding site" evidence="8">
    <location>
        <position position="180"/>
    </location>
    <ligand>
        <name>substrate</name>
    </ligand>
</feature>
<keyword evidence="4 8" id="KW-0479">Metal-binding</keyword>
<dbReference type="EMBL" id="SHBL01000002">
    <property type="protein sequence ID" value="RZO24866.1"/>
    <property type="molecule type" value="Genomic_DNA"/>
</dbReference>
<comment type="subcellular location">
    <subcellularLocation>
        <location evidence="8">Cytoplasm</location>
    </subcellularLocation>
</comment>
<dbReference type="Gene3D" id="3.30.420.40">
    <property type="match status" value="2"/>
</dbReference>
<dbReference type="Proteomes" id="UP000320146">
    <property type="component" value="Unassembled WGS sequence"/>
</dbReference>
<dbReference type="NCBIfam" id="TIGR03723">
    <property type="entry name" value="T6A_TsaD_YgjD"/>
    <property type="match status" value="1"/>
</dbReference>
<evidence type="ECO:0000256" key="2">
    <source>
        <dbReference type="ARBA" id="ARBA00022679"/>
    </source>
</evidence>
<feature type="binding site" evidence="8">
    <location>
        <begin position="134"/>
        <end position="138"/>
    </location>
    <ligand>
        <name>substrate</name>
    </ligand>
</feature>
<dbReference type="HAMAP" id="MF_01445">
    <property type="entry name" value="TsaD"/>
    <property type="match status" value="1"/>
</dbReference>
<dbReference type="FunFam" id="3.30.420.40:FF:000040">
    <property type="entry name" value="tRNA N6-adenosine threonylcarbamoyltransferase"/>
    <property type="match status" value="1"/>
</dbReference>
<evidence type="ECO:0000256" key="4">
    <source>
        <dbReference type="ARBA" id="ARBA00022723"/>
    </source>
</evidence>
<evidence type="ECO:0000256" key="1">
    <source>
        <dbReference type="ARBA" id="ARBA00022490"/>
    </source>
</evidence>
<proteinExistence type="inferred from homology"/>
<dbReference type="SUPFAM" id="SSF53067">
    <property type="entry name" value="Actin-like ATPase domain"/>
    <property type="match status" value="2"/>
</dbReference>
<accession>A0A520MUL5</accession>
<dbReference type="AlphaFoldDB" id="A0A520MUL5"/>
<reference evidence="10 11" key="1">
    <citation type="submission" date="2019-02" db="EMBL/GenBank/DDBJ databases">
        <title>Prokaryotic population dynamics and viral predation in marine succession experiment using metagenomics: the confinement effect.</title>
        <authorList>
            <person name="Haro-Moreno J.M."/>
            <person name="Rodriguez-Valera F."/>
            <person name="Lopez-Perez M."/>
        </authorList>
    </citation>
    <scope>NUCLEOTIDE SEQUENCE [LARGE SCALE GENOMIC DNA]</scope>
    <source>
        <strain evidence="10">MED-G166</strain>
    </source>
</reference>
<evidence type="ECO:0000256" key="5">
    <source>
        <dbReference type="ARBA" id="ARBA00023004"/>
    </source>
</evidence>
<keyword evidence="6 8" id="KW-0012">Acyltransferase</keyword>
<evidence type="ECO:0000259" key="9">
    <source>
        <dbReference type="Pfam" id="PF00814"/>
    </source>
</evidence>
<feature type="binding site" evidence="8">
    <location>
        <position position="298"/>
    </location>
    <ligand>
        <name>Fe cation</name>
        <dbReference type="ChEBI" id="CHEBI:24875"/>
    </ligand>
</feature>
<evidence type="ECO:0000256" key="6">
    <source>
        <dbReference type="ARBA" id="ARBA00023315"/>
    </source>
</evidence>
<evidence type="ECO:0000256" key="8">
    <source>
        <dbReference type="HAMAP-Rule" id="MF_01445"/>
    </source>
</evidence>
<dbReference type="CDD" id="cd24133">
    <property type="entry name" value="ASKHA_NBD_TsaD_bac"/>
    <property type="match status" value="1"/>
</dbReference>
<dbReference type="PANTHER" id="PTHR11735">
    <property type="entry name" value="TRNA N6-ADENOSINE THREONYLCARBAMOYLTRANSFERASE"/>
    <property type="match status" value="1"/>
</dbReference>
<keyword evidence="5 8" id="KW-0408">Iron</keyword>
<dbReference type="InterPro" id="IPR043129">
    <property type="entry name" value="ATPase_NBD"/>
</dbReference>
<comment type="similarity">
    <text evidence="8">Belongs to the KAE1 / TsaD family.</text>
</comment>
<dbReference type="InterPro" id="IPR017861">
    <property type="entry name" value="KAE1/TsaD"/>
</dbReference>
<dbReference type="Pfam" id="PF00814">
    <property type="entry name" value="TsaD"/>
    <property type="match status" value="1"/>
</dbReference>
<feature type="binding site" evidence="8">
    <location>
        <position position="167"/>
    </location>
    <ligand>
        <name>substrate</name>
    </ligand>
</feature>
<gene>
    <name evidence="8 10" type="primary">tsaD</name>
    <name evidence="10" type="ORF">EVA99_00410</name>
</gene>
<dbReference type="NCBIfam" id="TIGR00329">
    <property type="entry name" value="gcp_kae1"/>
    <property type="match status" value="1"/>
</dbReference>
<dbReference type="FunFam" id="3.30.420.40:FF:000012">
    <property type="entry name" value="tRNA N6-adenosine threonylcarbamoyltransferase"/>
    <property type="match status" value="1"/>
</dbReference>
<sequence length="334" mass="36744">MLILGIESSCDETGLALYSEDLGLIAHLVNSQIDLFTEYGGVIPEIAARDHSAKIIGILKQLLKQTDHNLEDINLIAYTAGPGLIGSLMIGETVAKTIANVLNIELLPINHLEGHILAPGLEEDGLEPPYLCLLVSGGHTQIIRCDGYGEYKIIGETIDDACGEAFDKVGKLLKLEYPGGPKVSKLAENGDSKRFKFPRAMMKDKNLNFSFSGLKTSVLYALEDLNEEDHADVAASFQEAVIDALTTKLMWAVQDTKIHKLVCSGGVASNKLLRERLKQMAANNNLEVSYPRMEFCTDNAAMIAYAGFIRKKFKLPIYPTNFARPRWPLGELYD</sequence>
<feature type="binding site" evidence="8">
    <location>
        <position position="115"/>
    </location>
    <ligand>
        <name>Fe cation</name>
        <dbReference type="ChEBI" id="CHEBI:24875"/>
    </ligand>
</feature>
<evidence type="ECO:0000313" key="10">
    <source>
        <dbReference type="EMBL" id="RZO24866.1"/>
    </source>
</evidence>
<dbReference type="GO" id="GO:0005737">
    <property type="term" value="C:cytoplasm"/>
    <property type="evidence" value="ECO:0007669"/>
    <property type="project" value="UniProtKB-SubCell"/>
</dbReference>
<dbReference type="GO" id="GO:0061711">
    <property type="term" value="F:tRNA N(6)-L-threonylcarbamoyladenine synthase activity"/>
    <property type="evidence" value="ECO:0007669"/>
    <property type="project" value="UniProtKB-EC"/>
</dbReference>
<evidence type="ECO:0000313" key="11">
    <source>
        <dbReference type="Proteomes" id="UP000320146"/>
    </source>
</evidence>